<keyword evidence="2" id="KW-1185">Reference proteome</keyword>
<proteinExistence type="predicted"/>
<feature type="non-terminal residue" evidence="1">
    <location>
        <position position="139"/>
    </location>
</feature>
<dbReference type="EMBL" id="KN837510">
    <property type="protein sequence ID" value="KIJ24261.1"/>
    <property type="molecule type" value="Genomic_DNA"/>
</dbReference>
<sequence length="139" mass="15836">MDDTSSFTHTERPRPASSTINHTFSAFQIHWWPLVYGIRCTRRTRSFVEDIWDEKPAIFDSLTVWEFRTRKHVPESPQASSHLESARLDWPRCLRVHQTPCSIVAKREGFLTAFGLNAMTAASLNNGVTATSVTTILVM</sequence>
<dbReference type="HOGENOM" id="CLU_1850019_0_0_1"/>
<name>A0A0C9UFK5_SPHS4</name>
<evidence type="ECO:0000313" key="2">
    <source>
        <dbReference type="Proteomes" id="UP000054279"/>
    </source>
</evidence>
<dbReference type="Proteomes" id="UP000054279">
    <property type="component" value="Unassembled WGS sequence"/>
</dbReference>
<reference evidence="1 2" key="1">
    <citation type="submission" date="2014-06" db="EMBL/GenBank/DDBJ databases">
        <title>Evolutionary Origins and Diversification of the Mycorrhizal Mutualists.</title>
        <authorList>
            <consortium name="DOE Joint Genome Institute"/>
            <consortium name="Mycorrhizal Genomics Consortium"/>
            <person name="Kohler A."/>
            <person name="Kuo A."/>
            <person name="Nagy L.G."/>
            <person name="Floudas D."/>
            <person name="Copeland A."/>
            <person name="Barry K.W."/>
            <person name="Cichocki N."/>
            <person name="Veneault-Fourrey C."/>
            <person name="LaButti K."/>
            <person name="Lindquist E.A."/>
            <person name="Lipzen A."/>
            <person name="Lundell T."/>
            <person name="Morin E."/>
            <person name="Murat C."/>
            <person name="Riley R."/>
            <person name="Ohm R."/>
            <person name="Sun H."/>
            <person name="Tunlid A."/>
            <person name="Henrissat B."/>
            <person name="Grigoriev I.V."/>
            <person name="Hibbett D.S."/>
            <person name="Martin F."/>
        </authorList>
    </citation>
    <scope>NUCLEOTIDE SEQUENCE [LARGE SCALE GENOMIC DNA]</scope>
    <source>
        <strain evidence="1 2">SS14</strain>
    </source>
</reference>
<accession>A0A0C9UFK5</accession>
<organism evidence="1 2">
    <name type="scientific">Sphaerobolus stellatus (strain SS14)</name>
    <dbReference type="NCBI Taxonomy" id="990650"/>
    <lineage>
        <taxon>Eukaryota</taxon>
        <taxon>Fungi</taxon>
        <taxon>Dikarya</taxon>
        <taxon>Basidiomycota</taxon>
        <taxon>Agaricomycotina</taxon>
        <taxon>Agaricomycetes</taxon>
        <taxon>Phallomycetidae</taxon>
        <taxon>Geastrales</taxon>
        <taxon>Sphaerobolaceae</taxon>
        <taxon>Sphaerobolus</taxon>
    </lineage>
</organism>
<dbReference type="AlphaFoldDB" id="A0A0C9UFK5"/>
<gene>
    <name evidence="1" type="ORF">M422DRAFT_39234</name>
</gene>
<protein>
    <submittedName>
        <fullName evidence="1">Uncharacterized protein</fullName>
    </submittedName>
</protein>
<evidence type="ECO:0000313" key="1">
    <source>
        <dbReference type="EMBL" id="KIJ24261.1"/>
    </source>
</evidence>